<dbReference type="GO" id="GO:0005524">
    <property type="term" value="F:ATP binding"/>
    <property type="evidence" value="ECO:0007669"/>
    <property type="project" value="UniProtKB-KW"/>
</dbReference>
<feature type="non-terminal residue" evidence="6">
    <location>
        <position position="1"/>
    </location>
</feature>
<keyword evidence="4" id="KW-0067">ATP-binding</keyword>
<dbReference type="AlphaFoldDB" id="A0A382XS45"/>
<dbReference type="Gene3D" id="3.40.50.300">
    <property type="entry name" value="P-loop containing nucleotide triphosphate hydrolases"/>
    <property type="match status" value="1"/>
</dbReference>
<proteinExistence type="inferred from homology"/>
<evidence type="ECO:0000256" key="3">
    <source>
        <dbReference type="ARBA" id="ARBA00022741"/>
    </source>
</evidence>
<evidence type="ECO:0000256" key="2">
    <source>
        <dbReference type="ARBA" id="ARBA00022448"/>
    </source>
</evidence>
<sequence>VSTYLKYMGTLRQMPPKNIKRRISEVIDVCRLGDYRSSQIGKLSKGFRQRVGIAQAILHEPEVLVLDEPTIGIDPIQVVETRRLIQDLGKEQTVVLSSHILPEVSMICDRVLIINEGKIVAEDTPSNLAERLQGSEQMEVEIGGPVSQVLPALRALPGVANASHRTIQGKEIYTIQATEGQDLRDAISRAVIGNGWSLLSMNTIGMSLEEIFLRLTAHEEI</sequence>
<organism evidence="6">
    <name type="scientific">marine metagenome</name>
    <dbReference type="NCBI Taxonomy" id="408172"/>
    <lineage>
        <taxon>unclassified sequences</taxon>
        <taxon>metagenomes</taxon>
        <taxon>ecological metagenomes</taxon>
    </lineage>
</organism>
<dbReference type="InterPro" id="IPR003439">
    <property type="entry name" value="ABC_transporter-like_ATP-bd"/>
</dbReference>
<protein>
    <recommendedName>
        <fullName evidence="5">ABC transporter domain-containing protein</fullName>
    </recommendedName>
</protein>
<evidence type="ECO:0000256" key="1">
    <source>
        <dbReference type="ARBA" id="ARBA00005417"/>
    </source>
</evidence>
<dbReference type="SUPFAM" id="SSF52540">
    <property type="entry name" value="P-loop containing nucleoside triphosphate hydrolases"/>
    <property type="match status" value="1"/>
</dbReference>
<dbReference type="GO" id="GO:0016887">
    <property type="term" value="F:ATP hydrolysis activity"/>
    <property type="evidence" value="ECO:0007669"/>
    <property type="project" value="InterPro"/>
</dbReference>
<dbReference type="InterPro" id="IPR050763">
    <property type="entry name" value="ABC_transporter_ATP-binding"/>
</dbReference>
<keyword evidence="2" id="KW-0813">Transport</keyword>
<keyword evidence="3" id="KW-0547">Nucleotide-binding</keyword>
<dbReference type="PANTHER" id="PTHR42711:SF5">
    <property type="entry name" value="ABC TRANSPORTER ATP-BINDING PROTEIN NATA"/>
    <property type="match status" value="1"/>
</dbReference>
<dbReference type="InterPro" id="IPR027417">
    <property type="entry name" value="P-loop_NTPase"/>
</dbReference>
<dbReference type="EMBL" id="UINC01170088">
    <property type="protein sequence ID" value="SVD73957.1"/>
    <property type="molecule type" value="Genomic_DNA"/>
</dbReference>
<dbReference type="PANTHER" id="PTHR42711">
    <property type="entry name" value="ABC TRANSPORTER ATP-BINDING PROTEIN"/>
    <property type="match status" value="1"/>
</dbReference>
<evidence type="ECO:0000259" key="5">
    <source>
        <dbReference type="Pfam" id="PF00005"/>
    </source>
</evidence>
<accession>A0A382XS45</accession>
<dbReference type="Pfam" id="PF00005">
    <property type="entry name" value="ABC_tran"/>
    <property type="match status" value="1"/>
</dbReference>
<feature type="domain" description="ABC transporter" evidence="5">
    <location>
        <begin position="18"/>
        <end position="70"/>
    </location>
</feature>
<gene>
    <name evidence="6" type="ORF">METZ01_LOCUS426811</name>
</gene>
<comment type="similarity">
    <text evidence="1">Belongs to the ABC transporter superfamily.</text>
</comment>
<name>A0A382XS45_9ZZZZ</name>
<reference evidence="6" key="1">
    <citation type="submission" date="2018-05" db="EMBL/GenBank/DDBJ databases">
        <authorList>
            <person name="Lanie J.A."/>
            <person name="Ng W.-L."/>
            <person name="Kazmierczak K.M."/>
            <person name="Andrzejewski T.M."/>
            <person name="Davidsen T.M."/>
            <person name="Wayne K.J."/>
            <person name="Tettelin H."/>
            <person name="Glass J.I."/>
            <person name="Rusch D."/>
            <person name="Podicherti R."/>
            <person name="Tsui H.-C.T."/>
            <person name="Winkler M.E."/>
        </authorList>
    </citation>
    <scope>NUCLEOTIDE SEQUENCE</scope>
</reference>
<evidence type="ECO:0000256" key="4">
    <source>
        <dbReference type="ARBA" id="ARBA00022840"/>
    </source>
</evidence>
<evidence type="ECO:0000313" key="6">
    <source>
        <dbReference type="EMBL" id="SVD73957.1"/>
    </source>
</evidence>